<sequence length="625" mass="69371">MSTSVRSKVANGFNWRCPRMHGLTYADSSFMDPLLFSATYLSCKIPSHNLNLKGEKGKGHWSFSVLDPCKLSLPRRSSLPLLRPASLSLHSTSLAAPSGQALLNLLYVVKGIMMFKKSSSRNQRSKGVKIKHGLQILLLLGICFWLIYQVKYSHDKKRELNEKDAKTAAKEESGRAVKFGRKDLHPLRDEMATITNHVEDEEESREEIDEASTVDKEESREENDENQHNEEHDEETSKHEVGLGEEGNNHEHDEREDANDSVTDQEAARRHEEEEEPEEEENRINDPEVVREGGEDENDEPDEEKVQGEVDREEEFIDEEKEREEDNDERETEGDDGEDKEGQAEDENVSEDEEHNESESESGHSKHEAREENYKADDASSAVTHDTLTTLVDSEKLGLHDADDNSESSKTGRESNSTISDQINEGQDNSRSNMEENQVAEKAANSSEVVSQIKDHDDTKTGPANSSLLKPAITADPKEQEDAGVNSTEVNVGSINNLAMSGQAINGTENILDSPQAPNRTWVDAHASDGSNQQNIRVEMAKVSTGNSSSGESNSKSSIATTEVGNSSNFISDQTSTVKDENTSSDMKGEAENILKLPSMTKENDDHTHKEMSDRRSEAGSSNAS</sequence>
<accession>A0A059BD03</accession>
<organism evidence="3">
    <name type="scientific">Eucalyptus grandis</name>
    <name type="common">Flooded gum</name>
    <dbReference type="NCBI Taxonomy" id="71139"/>
    <lineage>
        <taxon>Eukaryota</taxon>
        <taxon>Viridiplantae</taxon>
        <taxon>Streptophyta</taxon>
        <taxon>Embryophyta</taxon>
        <taxon>Tracheophyta</taxon>
        <taxon>Spermatophyta</taxon>
        <taxon>Magnoliopsida</taxon>
        <taxon>eudicotyledons</taxon>
        <taxon>Gunneridae</taxon>
        <taxon>Pentapetalae</taxon>
        <taxon>rosids</taxon>
        <taxon>malvids</taxon>
        <taxon>Myrtales</taxon>
        <taxon>Myrtaceae</taxon>
        <taxon>Myrtoideae</taxon>
        <taxon>Eucalypteae</taxon>
        <taxon>Eucalyptus</taxon>
    </lineage>
</organism>
<dbReference type="PANTHER" id="PTHR33700:SF4">
    <property type="entry name" value="MYB-LIKE PROTEIN X"/>
    <property type="match status" value="1"/>
</dbReference>
<feature type="compositionally biased region" description="Acidic residues" evidence="1">
    <location>
        <begin position="311"/>
        <end position="356"/>
    </location>
</feature>
<proteinExistence type="predicted"/>
<feature type="compositionally biased region" description="Basic and acidic residues" evidence="1">
    <location>
        <begin position="393"/>
        <end position="403"/>
    </location>
</feature>
<feature type="compositionally biased region" description="Polar residues" evidence="1">
    <location>
        <begin position="381"/>
        <end position="392"/>
    </location>
</feature>
<feature type="region of interest" description="Disordered" evidence="1">
    <location>
        <begin position="162"/>
        <end position="488"/>
    </location>
</feature>
<dbReference type="Gramene" id="KCW63550">
    <property type="protein sequence ID" value="KCW63550"/>
    <property type="gene ID" value="EUGRSUZ_G01184"/>
</dbReference>
<dbReference type="InParanoid" id="A0A059BD03"/>
<evidence type="ECO:0000313" key="3">
    <source>
        <dbReference type="EMBL" id="KCW63550.1"/>
    </source>
</evidence>
<feature type="compositionally biased region" description="Polar residues" evidence="1">
    <location>
        <begin position="414"/>
        <end position="436"/>
    </location>
</feature>
<feature type="compositionally biased region" description="Basic and acidic residues" evidence="1">
    <location>
        <begin position="357"/>
        <end position="378"/>
    </location>
</feature>
<reference evidence="3" key="1">
    <citation type="submission" date="2013-07" db="EMBL/GenBank/DDBJ databases">
        <title>The genome of Eucalyptus grandis.</title>
        <authorList>
            <person name="Schmutz J."/>
            <person name="Hayes R."/>
            <person name="Myburg A."/>
            <person name="Tuskan G."/>
            <person name="Grattapaglia D."/>
            <person name="Rokhsar D.S."/>
        </authorList>
    </citation>
    <scope>NUCLEOTIDE SEQUENCE</scope>
    <source>
        <tissue evidence="3">Leaf extractions</tissue>
    </source>
</reference>
<gene>
    <name evidence="3" type="ORF">EUGRSUZ_G01184</name>
</gene>
<feature type="compositionally biased region" description="Acidic residues" evidence="1">
    <location>
        <begin position="199"/>
        <end position="212"/>
    </location>
</feature>
<keyword evidence="2" id="KW-0472">Membrane</keyword>
<feature type="compositionally biased region" description="Basic and acidic residues" evidence="1">
    <location>
        <begin position="282"/>
        <end position="293"/>
    </location>
</feature>
<keyword evidence="2" id="KW-1133">Transmembrane helix</keyword>
<feature type="compositionally biased region" description="Basic and acidic residues" evidence="1">
    <location>
        <begin position="578"/>
        <end position="593"/>
    </location>
</feature>
<dbReference type="EMBL" id="KK198759">
    <property type="protein sequence ID" value="KCW63550.1"/>
    <property type="molecule type" value="Genomic_DNA"/>
</dbReference>
<protein>
    <submittedName>
        <fullName evidence="3">Uncharacterized protein</fullName>
    </submittedName>
</protein>
<evidence type="ECO:0000256" key="2">
    <source>
        <dbReference type="SAM" id="Phobius"/>
    </source>
</evidence>
<feature type="region of interest" description="Disordered" evidence="1">
    <location>
        <begin position="508"/>
        <end position="625"/>
    </location>
</feature>
<dbReference type="FunCoup" id="A0A059BD03">
    <property type="interactions" value="30"/>
</dbReference>
<feature type="transmembrane region" description="Helical" evidence="2">
    <location>
        <begin position="130"/>
        <end position="148"/>
    </location>
</feature>
<feature type="compositionally biased region" description="Polar residues" evidence="1">
    <location>
        <begin position="508"/>
        <end position="519"/>
    </location>
</feature>
<dbReference type="PANTHER" id="PTHR33700">
    <property type="entry name" value="MYB-LIKE PROTEIN X"/>
    <property type="match status" value="1"/>
</dbReference>
<dbReference type="AlphaFoldDB" id="A0A059BD03"/>
<dbReference type="OMA" id="PGYHKQN"/>
<feature type="compositionally biased region" description="Basic and acidic residues" evidence="1">
    <location>
        <begin position="162"/>
        <end position="191"/>
    </location>
</feature>
<feature type="compositionally biased region" description="Acidic residues" evidence="1">
    <location>
        <begin position="294"/>
        <end position="303"/>
    </location>
</feature>
<feature type="compositionally biased region" description="Polar residues" evidence="1">
    <location>
        <begin position="559"/>
        <end position="577"/>
    </location>
</feature>
<feature type="compositionally biased region" description="Basic and acidic residues" evidence="1">
    <location>
        <begin position="602"/>
        <end position="618"/>
    </location>
</feature>
<feature type="compositionally biased region" description="Low complexity" evidence="1">
    <location>
        <begin position="544"/>
        <end position="558"/>
    </location>
</feature>
<name>A0A059BD03_EUCGR</name>
<evidence type="ECO:0000256" key="1">
    <source>
        <dbReference type="SAM" id="MobiDB-lite"/>
    </source>
</evidence>
<keyword evidence="2" id="KW-0812">Transmembrane</keyword>
<feature type="compositionally biased region" description="Basic and acidic residues" evidence="1">
    <location>
        <begin position="213"/>
        <end position="255"/>
    </location>
</feature>